<proteinExistence type="predicted"/>
<dbReference type="InterPro" id="IPR014717">
    <property type="entry name" value="Transl_elong_EF1B/ribsomal_bS6"/>
</dbReference>
<feature type="transmembrane region" description="Helical" evidence="1">
    <location>
        <begin position="30"/>
        <end position="51"/>
    </location>
</feature>
<keyword evidence="1" id="KW-0472">Membrane</keyword>
<protein>
    <recommendedName>
        <fullName evidence="4">Pilus assembly protein PilO</fullName>
    </recommendedName>
</protein>
<evidence type="ECO:0008006" key="4">
    <source>
        <dbReference type="Google" id="ProtNLM"/>
    </source>
</evidence>
<evidence type="ECO:0000313" key="3">
    <source>
        <dbReference type="Proteomes" id="UP000642094"/>
    </source>
</evidence>
<name>A0ABR7ZW63_9CYAN</name>
<organism evidence="2 3">
    <name type="scientific">Pseudanabaena mucicola FACHB-723</name>
    <dbReference type="NCBI Taxonomy" id="2692860"/>
    <lineage>
        <taxon>Bacteria</taxon>
        <taxon>Bacillati</taxon>
        <taxon>Cyanobacteriota</taxon>
        <taxon>Cyanophyceae</taxon>
        <taxon>Pseudanabaenales</taxon>
        <taxon>Pseudanabaenaceae</taxon>
        <taxon>Pseudanabaena</taxon>
    </lineage>
</organism>
<dbReference type="Gene3D" id="3.30.70.60">
    <property type="match status" value="1"/>
</dbReference>
<keyword evidence="3" id="KW-1185">Reference proteome</keyword>
<dbReference type="RefSeq" id="WP_190403072.1">
    <property type="nucleotide sequence ID" value="NZ_JACJQB010000013.1"/>
</dbReference>
<evidence type="ECO:0000313" key="2">
    <source>
        <dbReference type="EMBL" id="MBD2188211.1"/>
    </source>
</evidence>
<sequence length="253" mass="27416">MTNFSAASGNENAGSGGITLFGFTLTSKSLGILMGVAGIGLAVYAATTYVMPIWEQVQSAQTNIETKKAAVSALEGQVNSKADILQQIEAAKEQNKFVLSLLPDVDNIDTLIRDIQDQIPKTIVIALPPDFSYELAGTLRTFQPLEPVKGAQYDTYTFNIGFDGKFEDVLMTVQKIERLRPLLIVKDLKLTRKPLPTTKFTFSRPIAEGKEKEILDSLPPLLGADFTLQAFVPKTEEELKAAAEAAAAAPPPK</sequence>
<keyword evidence="1" id="KW-1133">Transmembrane helix</keyword>
<keyword evidence="1" id="KW-0812">Transmembrane</keyword>
<dbReference type="Proteomes" id="UP000642094">
    <property type="component" value="Unassembled WGS sequence"/>
</dbReference>
<accession>A0ABR7ZW63</accession>
<reference evidence="2 3" key="1">
    <citation type="journal article" date="2020" name="ISME J.">
        <title>Comparative genomics reveals insights into cyanobacterial evolution and habitat adaptation.</title>
        <authorList>
            <person name="Chen M.Y."/>
            <person name="Teng W.K."/>
            <person name="Zhao L."/>
            <person name="Hu C.X."/>
            <person name="Zhou Y.K."/>
            <person name="Han B.P."/>
            <person name="Song L.R."/>
            <person name="Shu W.S."/>
        </authorList>
    </citation>
    <scope>NUCLEOTIDE SEQUENCE [LARGE SCALE GENOMIC DNA]</scope>
    <source>
        <strain evidence="2 3">FACHB-723</strain>
    </source>
</reference>
<gene>
    <name evidence="2" type="ORF">H6F41_08660</name>
</gene>
<comment type="caution">
    <text evidence="2">The sequence shown here is derived from an EMBL/GenBank/DDBJ whole genome shotgun (WGS) entry which is preliminary data.</text>
</comment>
<dbReference type="EMBL" id="JACJQB010000013">
    <property type="protein sequence ID" value="MBD2188211.1"/>
    <property type="molecule type" value="Genomic_DNA"/>
</dbReference>
<evidence type="ECO:0000256" key="1">
    <source>
        <dbReference type="SAM" id="Phobius"/>
    </source>
</evidence>